<dbReference type="STRING" id="1605367.AFM12_11930"/>
<evidence type="ECO:0000256" key="2">
    <source>
        <dbReference type="ARBA" id="ARBA00022737"/>
    </source>
</evidence>
<name>A0A0P7C1M5_9BACT</name>
<keyword evidence="2" id="KW-0677">Repeat</keyword>
<dbReference type="EMBL" id="LGTQ01000009">
    <property type="protein sequence ID" value="KPM47929.1"/>
    <property type="molecule type" value="Genomic_DNA"/>
</dbReference>
<dbReference type="PANTHER" id="PTHR42745:SF1">
    <property type="entry name" value="ARABINOSE 5-PHOSPHATE ISOMERASE KDSD"/>
    <property type="match status" value="1"/>
</dbReference>
<dbReference type="Pfam" id="PF01380">
    <property type="entry name" value="SIS"/>
    <property type="match status" value="1"/>
</dbReference>
<dbReference type="GO" id="GO:1901135">
    <property type="term" value="P:carbohydrate derivative metabolic process"/>
    <property type="evidence" value="ECO:0007669"/>
    <property type="project" value="InterPro"/>
</dbReference>
<evidence type="ECO:0000256" key="7">
    <source>
        <dbReference type="PROSITE-ProRule" id="PRU00703"/>
    </source>
</evidence>
<dbReference type="InterPro" id="IPR000644">
    <property type="entry name" value="CBS_dom"/>
</dbReference>
<evidence type="ECO:0000256" key="6">
    <source>
        <dbReference type="PIRSR" id="PIRSR004692-3"/>
    </source>
</evidence>
<feature type="domain" description="SIS" evidence="9">
    <location>
        <begin position="38"/>
        <end position="181"/>
    </location>
</feature>
<protein>
    <submittedName>
        <fullName evidence="10">D-arabinose 5-phosphate isomerase</fullName>
    </submittedName>
</protein>
<evidence type="ECO:0000256" key="1">
    <source>
        <dbReference type="ARBA" id="ARBA00008165"/>
    </source>
</evidence>
<dbReference type="Pfam" id="PF00571">
    <property type="entry name" value="CBS"/>
    <property type="match status" value="2"/>
</dbReference>
<dbReference type="InterPro" id="IPR046342">
    <property type="entry name" value="CBS_dom_sf"/>
</dbReference>
<dbReference type="GO" id="GO:0046872">
    <property type="term" value="F:metal ion binding"/>
    <property type="evidence" value="ECO:0007669"/>
    <property type="project" value="UniProtKB-KW"/>
</dbReference>
<reference evidence="10 11" key="1">
    <citation type="submission" date="2015-07" db="EMBL/GenBank/DDBJ databases">
        <title>The draft genome sequence of Leadbetterella sp. JN14-9.</title>
        <authorList>
            <person name="Liu Y."/>
            <person name="Du J."/>
            <person name="Shao Z."/>
        </authorList>
    </citation>
    <scope>NUCLEOTIDE SEQUENCE [LARGE SCALE GENOMIC DNA]</scope>
    <source>
        <strain evidence="10 11">JN14-9</strain>
    </source>
</reference>
<dbReference type="Proteomes" id="UP000050454">
    <property type="component" value="Unassembled WGS sequence"/>
</dbReference>
<dbReference type="InterPro" id="IPR050986">
    <property type="entry name" value="GutQ/KpsF_isomerases"/>
</dbReference>
<feature type="binding site" evidence="5">
    <location>
        <position position="79"/>
    </location>
    <ligand>
        <name>Zn(2+)</name>
        <dbReference type="ChEBI" id="CHEBI:29105"/>
    </ligand>
</feature>
<gene>
    <name evidence="10" type="ORF">AFM12_11930</name>
</gene>
<feature type="site" description="Catalytically relevant" evidence="6">
    <location>
        <position position="108"/>
    </location>
</feature>
<accession>A0A0P7C1M5</accession>
<dbReference type="AlphaFoldDB" id="A0A0P7C1M5"/>
<evidence type="ECO:0000259" key="8">
    <source>
        <dbReference type="PROSITE" id="PS51371"/>
    </source>
</evidence>
<keyword evidence="3 7" id="KW-0129">CBS domain</keyword>
<dbReference type="FunFam" id="3.40.50.10490:FF:000011">
    <property type="entry name" value="Arabinose 5-phosphate isomerase"/>
    <property type="match status" value="1"/>
</dbReference>
<feature type="domain" description="CBS" evidence="8">
    <location>
        <begin position="273"/>
        <end position="324"/>
    </location>
</feature>
<dbReference type="SUPFAM" id="SSF53697">
    <property type="entry name" value="SIS domain"/>
    <property type="match status" value="1"/>
</dbReference>
<dbReference type="Gene3D" id="3.10.580.10">
    <property type="entry name" value="CBS-domain"/>
    <property type="match status" value="1"/>
</dbReference>
<comment type="similarity">
    <text evidence="1 4">Belongs to the SIS family. GutQ/KpsF subfamily.</text>
</comment>
<organism evidence="10 11">
    <name type="scientific">Jiulongibacter sediminis</name>
    <dbReference type="NCBI Taxonomy" id="1605367"/>
    <lineage>
        <taxon>Bacteria</taxon>
        <taxon>Pseudomonadati</taxon>
        <taxon>Bacteroidota</taxon>
        <taxon>Cytophagia</taxon>
        <taxon>Cytophagales</taxon>
        <taxon>Leadbetterellaceae</taxon>
        <taxon>Jiulongibacter</taxon>
    </lineage>
</organism>
<evidence type="ECO:0000256" key="5">
    <source>
        <dbReference type="PIRSR" id="PIRSR004692-2"/>
    </source>
</evidence>
<dbReference type="PROSITE" id="PS51371">
    <property type="entry name" value="CBS"/>
    <property type="match status" value="2"/>
</dbReference>
<dbReference type="OrthoDB" id="9762536at2"/>
<comment type="caution">
    <text evidence="10">The sequence shown here is derived from an EMBL/GenBank/DDBJ whole genome shotgun (WGS) entry which is preliminary data.</text>
</comment>
<feature type="site" description="Catalytically relevant" evidence="6">
    <location>
        <position position="56"/>
    </location>
</feature>
<evidence type="ECO:0000313" key="11">
    <source>
        <dbReference type="Proteomes" id="UP000050454"/>
    </source>
</evidence>
<dbReference type="GO" id="GO:0097367">
    <property type="term" value="F:carbohydrate derivative binding"/>
    <property type="evidence" value="ECO:0007669"/>
    <property type="project" value="InterPro"/>
</dbReference>
<sequence length="324" mass="34748">METKINKNLIELGKKVLTAESEAIESLKSAIDGRFEEAIRLILSSKGKVVLTGVGKSALIAQKISATFNSTGQVSVFLHSADALHGDIGILDKSDIVISISKSGETEELVKLLPYFKRIECKHIALTGNVSSTIARASNCILDVSVEEEACRNNLAPTTSTTVALAMGDALAVCLMEARDFTTSDFARNHPSGSLGKKMLLTVGDVYPNNAIPKVGPNSSVEEVIMEISSKRLGATAVVNEGNTVLGIITDGDLRRMLKSHEDYKGLKASEIMSQNPKTTKPEVNASKALAFMKSNSITHLIVEEDGQLLGFIHMHDLLREGLG</sequence>
<dbReference type="GO" id="GO:0019146">
    <property type="term" value="F:arabinose-5-phosphate isomerase activity"/>
    <property type="evidence" value="ECO:0007669"/>
    <property type="project" value="UniProtKB-ARBA"/>
</dbReference>
<dbReference type="PROSITE" id="PS51464">
    <property type="entry name" value="SIS"/>
    <property type="match status" value="1"/>
</dbReference>
<keyword evidence="5" id="KW-0479">Metal-binding</keyword>
<evidence type="ECO:0000256" key="4">
    <source>
        <dbReference type="PIRNR" id="PIRNR004692"/>
    </source>
</evidence>
<dbReference type="InterPro" id="IPR001347">
    <property type="entry name" value="SIS_dom"/>
</dbReference>
<evidence type="ECO:0000313" key="10">
    <source>
        <dbReference type="EMBL" id="KPM47929.1"/>
    </source>
</evidence>
<dbReference type="CDD" id="cd04604">
    <property type="entry name" value="CBS_pair_SIS_assoc"/>
    <property type="match status" value="1"/>
</dbReference>
<feature type="site" description="Catalytically relevant" evidence="6">
    <location>
        <position position="190"/>
    </location>
</feature>
<dbReference type="InterPro" id="IPR004800">
    <property type="entry name" value="KdsD/KpsF-type"/>
</dbReference>
<dbReference type="InterPro" id="IPR046348">
    <property type="entry name" value="SIS_dom_sf"/>
</dbReference>
<feature type="domain" description="CBS" evidence="8">
    <location>
        <begin position="208"/>
        <end position="264"/>
    </location>
</feature>
<evidence type="ECO:0000259" key="9">
    <source>
        <dbReference type="PROSITE" id="PS51464"/>
    </source>
</evidence>
<dbReference type="PIRSF" id="PIRSF004692">
    <property type="entry name" value="KdsD_KpsF"/>
    <property type="match status" value="1"/>
</dbReference>
<evidence type="ECO:0000256" key="3">
    <source>
        <dbReference type="ARBA" id="ARBA00023122"/>
    </source>
</evidence>
<dbReference type="NCBIfam" id="TIGR00393">
    <property type="entry name" value="kpsF"/>
    <property type="match status" value="1"/>
</dbReference>
<dbReference type="Gene3D" id="3.40.50.10490">
    <property type="entry name" value="Glucose-6-phosphate isomerase like protein, domain 1"/>
    <property type="match status" value="1"/>
</dbReference>
<feature type="site" description="Catalytically relevant" evidence="6">
    <location>
        <position position="149"/>
    </location>
</feature>
<dbReference type="PATRIC" id="fig|1605367.3.peg.3788"/>
<keyword evidence="10" id="KW-0413">Isomerase</keyword>
<dbReference type="PANTHER" id="PTHR42745">
    <property type="match status" value="1"/>
</dbReference>
<dbReference type="SMART" id="SM00116">
    <property type="entry name" value="CBS"/>
    <property type="match status" value="2"/>
</dbReference>
<keyword evidence="11" id="KW-1185">Reference proteome</keyword>
<dbReference type="CDD" id="cd05014">
    <property type="entry name" value="SIS_Kpsf"/>
    <property type="match status" value="1"/>
</dbReference>
<dbReference type="InterPro" id="IPR035474">
    <property type="entry name" value="SIS_Kpsf"/>
</dbReference>
<keyword evidence="5" id="KW-0862">Zinc</keyword>
<dbReference type="RefSeq" id="WP_055148493.1">
    <property type="nucleotide sequence ID" value="NZ_JXSZ01000009.1"/>
</dbReference>
<proteinExistence type="inferred from homology"/>
<dbReference type="GO" id="GO:0005975">
    <property type="term" value="P:carbohydrate metabolic process"/>
    <property type="evidence" value="ECO:0007669"/>
    <property type="project" value="InterPro"/>
</dbReference>